<sequence length="198" mass="23582">MEKSHKIIYGIYILIWIILAINPKYPEDWFLENILVFLFFPFVLWSDIKYKYTLLSIIFLLIFASLHSLGAHFTYAEMKYFNFVSELFGFERNHFDRLVHFLFGLLIFRILFEIVLVYSSSFRSALFFTFSLVVCIATIYELVEWFAAITFYPELGMAFLGTQGDIWDAHKDTFLACIGALINIIFYRSYKKLWILKR</sequence>
<feature type="transmembrane region" description="Helical" evidence="1">
    <location>
        <begin position="98"/>
        <end position="118"/>
    </location>
</feature>
<dbReference type="EMBL" id="NXIE01000001">
    <property type="protein sequence ID" value="RXK14419.1"/>
    <property type="molecule type" value="Genomic_DNA"/>
</dbReference>
<dbReference type="Pfam" id="PF09997">
    <property type="entry name" value="DUF2238"/>
    <property type="match status" value="1"/>
</dbReference>
<comment type="caution">
    <text evidence="2">The sequence shown here is derived from an EMBL/GenBank/DDBJ whole genome shotgun (WGS) entry which is preliminary data.</text>
</comment>
<feature type="transmembrane region" description="Helical" evidence="1">
    <location>
        <begin position="125"/>
        <end position="153"/>
    </location>
</feature>
<dbReference type="InterPro" id="IPR014509">
    <property type="entry name" value="YjdF-like"/>
</dbReference>
<feature type="transmembrane region" description="Helical" evidence="1">
    <location>
        <begin position="173"/>
        <end position="190"/>
    </location>
</feature>
<feature type="transmembrane region" description="Helical" evidence="1">
    <location>
        <begin position="29"/>
        <end position="45"/>
    </location>
</feature>
<dbReference type="InterPro" id="IPR058534">
    <property type="entry name" value="YjdF"/>
</dbReference>
<evidence type="ECO:0000313" key="2">
    <source>
        <dbReference type="EMBL" id="RXK14419.1"/>
    </source>
</evidence>
<keyword evidence="3" id="KW-1185">Reference proteome</keyword>
<evidence type="ECO:0008006" key="4">
    <source>
        <dbReference type="Google" id="ProtNLM"/>
    </source>
</evidence>
<name>A0A4Q1B731_9BACT</name>
<gene>
    <name evidence="2" type="ORF">CP965_02930</name>
</gene>
<protein>
    <recommendedName>
        <fullName evidence="4">DUF2238 domain-containing protein</fullName>
    </recommendedName>
</protein>
<accession>A0A4Q1B731</accession>
<evidence type="ECO:0000256" key="1">
    <source>
        <dbReference type="SAM" id="Phobius"/>
    </source>
</evidence>
<organism evidence="2 3">
    <name type="scientific">Halarcobacter mediterraneus</name>
    <dbReference type="NCBI Taxonomy" id="2023153"/>
    <lineage>
        <taxon>Bacteria</taxon>
        <taxon>Pseudomonadati</taxon>
        <taxon>Campylobacterota</taxon>
        <taxon>Epsilonproteobacteria</taxon>
        <taxon>Campylobacterales</taxon>
        <taxon>Arcobacteraceae</taxon>
        <taxon>Halarcobacter</taxon>
    </lineage>
</organism>
<keyword evidence="1" id="KW-1133">Transmembrane helix</keyword>
<dbReference type="AlphaFoldDB" id="A0A4Q1B731"/>
<dbReference type="Proteomes" id="UP000289718">
    <property type="component" value="Unassembled WGS sequence"/>
</dbReference>
<reference evidence="2 3" key="1">
    <citation type="submission" date="2017-09" db="EMBL/GenBank/DDBJ databases">
        <title>Genomics of the genus Arcobacter.</title>
        <authorList>
            <person name="Perez-Cataluna A."/>
            <person name="Figueras M.J."/>
            <person name="Salas-Masso N."/>
        </authorList>
    </citation>
    <scope>NUCLEOTIDE SEQUENCE [LARGE SCALE GENOMIC DNA]</scope>
    <source>
        <strain evidence="2 3">F156-34</strain>
    </source>
</reference>
<feature type="transmembrane region" description="Helical" evidence="1">
    <location>
        <begin position="52"/>
        <end position="75"/>
    </location>
</feature>
<dbReference type="RefSeq" id="WP_129060558.1">
    <property type="nucleotide sequence ID" value="NZ_NXIE01000001.1"/>
</dbReference>
<proteinExistence type="predicted"/>
<dbReference type="PIRSF" id="PIRSF020606">
    <property type="entry name" value="UCP020606"/>
    <property type="match status" value="1"/>
</dbReference>
<dbReference type="OrthoDB" id="9786473at2"/>
<keyword evidence="1" id="KW-0812">Transmembrane</keyword>
<keyword evidence="1" id="KW-0472">Membrane</keyword>
<evidence type="ECO:0000313" key="3">
    <source>
        <dbReference type="Proteomes" id="UP000289718"/>
    </source>
</evidence>
<feature type="transmembrane region" description="Helical" evidence="1">
    <location>
        <begin position="7"/>
        <end position="23"/>
    </location>
</feature>